<dbReference type="EMBL" id="CSAE01001032">
    <property type="protein sequence ID" value="COX23010.1"/>
    <property type="molecule type" value="Genomic_DNA"/>
</dbReference>
<feature type="compositionally biased region" description="Low complexity" evidence="1">
    <location>
        <begin position="1"/>
        <end position="19"/>
    </location>
</feature>
<dbReference type="Proteomes" id="UP000038802">
    <property type="component" value="Unassembled WGS sequence"/>
</dbReference>
<dbReference type="Proteomes" id="UP000050164">
    <property type="component" value="Unassembled WGS sequence"/>
</dbReference>
<evidence type="ECO:0000313" key="9">
    <source>
        <dbReference type="Proteomes" id="UP000038802"/>
    </source>
</evidence>
<gene>
    <name evidence="5" type="ORF">ERS007679_04204</name>
    <name evidence="2" type="ORF">ERS007681_04245</name>
    <name evidence="6" type="ORF">ERS007703_04944</name>
    <name evidence="8" type="ORF">ERS007739_03887</name>
    <name evidence="7" type="ORF">ERS007741_04181</name>
    <name evidence="4" type="ORF">ERS027646_03797</name>
    <name evidence="3" type="ORF">ERS027659_04066</name>
</gene>
<dbReference type="Proteomes" id="UP000048948">
    <property type="component" value="Unassembled WGS sequence"/>
</dbReference>
<evidence type="ECO:0000313" key="10">
    <source>
        <dbReference type="Proteomes" id="UP000039021"/>
    </source>
</evidence>
<evidence type="ECO:0000313" key="15">
    <source>
        <dbReference type="Proteomes" id="UP000050164"/>
    </source>
</evidence>
<dbReference type="EMBL" id="CSBK01002166">
    <property type="protein sequence ID" value="COZ55497.1"/>
    <property type="molecule type" value="Genomic_DNA"/>
</dbReference>
<dbReference type="EMBL" id="CFOE01000958">
    <property type="protein sequence ID" value="CFE46974.1"/>
    <property type="molecule type" value="Genomic_DNA"/>
</dbReference>
<dbReference type="Proteomes" id="UP000048289">
    <property type="component" value="Unassembled WGS sequence"/>
</dbReference>
<evidence type="ECO:0000313" key="3">
    <source>
        <dbReference type="EMBL" id="CKT18667.1"/>
    </source>
</evidence>
<evidence type="ECO:0000313" key="8">
    <source>
        <dbReference type="EMBL" id="COZ55497.1"/>
    </source>
</evidence>
<evidence type="ECO:0000313" key="7">
    <source>
        <dbReference type="EMBL" id="COX31515.1"/>
    </source>
</evidence>
<dbReference type="EMBL" id="CNGE01000970">
    <property type="protein sequence ID" value="CKT55759.1"/>
    <property type="molecule type" value="Genomic_DNA"/>
</dbReference>
<evidence type="ECO:0000313" key="12">
    <source>
        <dbReference type="Proteomes" id="UP000048289"/>
    </source>
</evidence>
<dbReference type="AlphaFoldDB" id="A0A0T9VHF4"/>
<evidence type="ECO:0000313" key="2">
    <source>
        <dbReference type="EMBL" id="CFE46974.1"/>
    </source>
</evidence>
<feature type="region of interest" description="Disordered" evidence="1">
    <location>
        <begin position="1"/>
        <end position="99"/>
    </location>
</feature>
<accession>A0A0T9VHF4</accession>
<evidence type="ECO:0000313" key="14">
    <source>
        <dbReference type="Proteomes" id="UP000048948"/>
    </source>
</evidence>
<dbReference type="Proteomes" id="UP000039021">
    <property type="component" value="Unassembled WGS sequence"/>
</dbReference>
<feature type="compositionally biased region" description="Polar residues" evidence="1">
    <location>
        <begin position="54"/>
        <end position="68"/>
    </location>
</feature>
<evidence type="ECO:0000313" key="5">
    <source>
        <dbReference type="EMBL" id="COW70885.1"/>
    </source>
</evidence>
<proteinExistence type="predicted"/>
<protein>
    <submittedName>
        <fullName evidence="8">Uncharacterized protein</fullName>
    </submittedName>
</protein>
<sequence>MALTAPISATASPAWAASARTERPEVPRSARIVGSSTHGASIIGKVSDEIDPSVVSTRGDSANATAPTTREDGPPTPSASATRSRPQKPTVSNTAHHSR</sequence>
<dbReference type="Proteomes" id="UP000048600">
    <property type="component" value="Unassembled WGS sequence"/>
</dbReference>
<name>A0A0T9VHF4_MYCTX</name>
<reference evidence="8" key="1">
    <citation type="submission" date="2015-03" db="EMBL/GenBank/DDBJ databases">
        <authorList>
            <consortium name="Pathogen Informatics"/>
            <person name="Murphy D."/>
        </authorList>
    </citation>
    <scope>NUCLEOTIDE SEQUENCE</scope>
    <source>
        <strain evidence="8">N09902308</strain>
    </source>
</reference>
<reference evidence="9 10" key="2">
    <citation type="submission" date="2015-03" db="EMBL/GenBank/DDBJ databases">
        <authorList>
            <consortium name="Pathogen Informatics"/>
        </authorList>
    </citation>
    <scope>NUCLEOTIDE SEQUENCE [LARGE SCALE GENOMIC DNA]</scope>
    <source>
        <strain evidence="4 14">Bir 172</strain>
        <strain evidence="3 15">Bir 185</strain>
        <strain evidence="5 11">G09801536</strain>
        <strain evidence="2 12">G09901357</strain>
        <strain evidence="9">K00500041</strain>
        <strain evidence="10">N09902308</strain>
        <strain evidence="7 13">P00601463</strain>
    </source>
</reference>
<reference evidence="6" key="3">
    <citation type="submission" date="2015-03" db="EMBL/GenBank/DDBJ databases">
        <authorList>
            <person name="Murphy D."/>
        </authorList>
    </citation>
    <scope>NUCLEOTIDE SEQUENCE [LARGE SCALE GENOMIC DNA]</scope>
    <source>
        <strain evidence="6">K00500041</strain>
    </source>
</reference>
<dbReference type="EMBL" id="CSAD01000978">
    <property type="protein sequence ID" value="COW70885.1"/>
    <property type="molecule type" value="Genomic_DNA"/>
</dbReference>
<feature type="compositionally biased region" description="Polar residues" evidence="1">
    <location>
        <begin position="78"/>
        <end position="99"/>
    </location>
</feature>
<organism evidence="8 10">
    <name type="scientific">Mycobacterium tuberculosis</name>
    <dbReference type="NCBI Taxonomy" id="1773"/>
    <lineage>
        <taxon>Bacteria</taxon>
        <taxon>Bacillati</taxon>
        <taxon>Actinomycetota</taxon>
        <taxon>Actinomycetes</taxon>
        <taxon>Mycobacteriales</taxon>
        <taxon>Mycobacteriaceae</taxon>
        <taxon>Mycobacterium</taxon>
        <taxon>Mycobacterium tuberculosis complex</taxon>
    </lineage>
</organism>
<evidence type="ECO:0000313" key="4">
    <source>
        <dbReference type="EMBL" id="CKT55759.1"/>
    </source>
</evidence>
<evidence type="ECO:0000313" key="6">
    <source>
        <dbReference type="EMBL" id="COX23010.1"/>
    </source>
</evidence>
<evidence type="ECO:0000313" key="11">
    <source>
        <dbReference type="Proteomes" id="UP000045842"/>
    </source>
</evidence>
<dbReference type="EMBL" id="CHKL01000794">
    <property type="protein sequence ID" value="COX31515.1"/>
    <property type="molecule type" value="Genomic_DNA"/>
</dbReference>
<evidence type="ECO:0000256" key="1">
    <source>
        <dbReference type="SAM" id="MobiDB-lite"/>
    </source>
</evidence>
<dbReference type="EMBL" id="CNFT01001343">
    <property type="protein sequence ID" value="CKT18667.1"/>
    <property type="molecule type" value="Genomic_DNA"/>
</dbReference>
<evidence type="ECO:0000313" key="13">
    <source>
        <dbReference type="Proteomes" id="UP000048600"/>
    </source>
</evidence>
<dbReference type="Proteomes" id="UP000045842">
    <property type="component" value="Unassembled WGS sequence"/>
</dbReference>